<comment type="caution">
    <text evidence="10">The sequence shown here is derived from an EMBL/GenBank/DDBJ whole genome shotgun (WGS) entry which is preliminary data.</text>
</comment>
<proteinExistence type="inferred from homology"/>
<comment type="subcellular location">
    <subcellularLocation>
        <location evidence="1">Secreted</location>
    </subcellularLocation>
</comment>
<name>A0AA38M7U0_9CUCU</name>
<evidence type="ECO:0000256" key="7">
    <source>
        <dbReference type="ARBA" id="ARBA00023022"/>
    </source>
</evidence>
<accession>A0AA38M7U0</accession>
<evidence type="ECO:0000313" key="11">
    <source>
        <dbReference type="Proteomes" id="UP001168821"/>
    </source>
</evidence>
<keyword evidence="5" id="KW-0399">Innate immunity</keyword>
<evidence type="ECO:0000313" key="10">
    <source>
        <dbReference type="EMBL" id="KAJ3646418.1"/>
    </source>
</evidence>
<keyword evidence="4" id="KW-0929">Antimicrobial</keyword>
<evidence type="ECO:0000256" key="4">
    <source>
        <dbReference type="ARBA" id="ARBA00022529"/>
    </source>
</evidence>
<dbReference type="GO" id="GO:0045087">
    <property type="term" value="P:innate immune response"/>
    <property type="evidence" value="ECO:0007669"/>
    <property type="project" value="UniProtKB-KW"/>
</dbReference>
<feature type="domain" description="Attacin C-terminal" evidence="9">
    <location>
        <begin position="52"/>
        <end position="165"/>
    </location>
</feature>
<keyword evidence="6" id="KW-0391">Immunity</keyword>
<evidence type="ECO:0000256" key="5">
    <source>
        <dbReference type="ARBA" id="ARBA00022588"/>
    </source>
</evidence>
<dbReference type="InterPro" id="IPR005521">
    <property type="entry name" value="Attacin_C"/>
</dbReference>
<dbReference type="EMBL" id="JALNTZ010000007">
    <property type="protein sequence ID" value="KAJ3646418.1"/>
    <property type="molecule type" value="Genomic_DNA"/>
</dbReference>
<dbReference type="Proteomes" id="UP001168821">
    <property type="component" value="Unassembled WGS sequence"/>
</dbReference>
<keyword evidence="8" id="KW-0732">Signal</keyword>
<comment type="similarity">
    <text evidence="2">Belongs to the attacin/sarcotoxin-2 family.</text>
</comment>
<keyword evidence="3" id="KW-0964">Secreted</keyword>
<keyword evidence="7" id="KW-0044">Antibiotic</keyword>
<evidence type="ECO:0000256" key="8">
    <source>
        <dbReference type="SAM" id="SignalP"/>
    </source>
</evidence>
<dbReference type="AlphaFoldDB" id="A0AA38M7U0"/>
<evidence type="ECO:0000256" key="2">
    <source>
        <dbReference type="ARBA" id="ARBA00007550"/>
    </source>
</evidence>
<feature type="signal peptide" evidence="8">
    <location>
        <begin position="1"/>
        <end position="17"/>
    </location>
</feature>
<feature type="chain" id="PRO_5041431863" description="Attacin C-terminal domain-containing protein" evidence="8">
    <location>
        <begin position="18"/>
        <end position="165"/>
    </location>
</feature>
<dbReference type="Pfam" id="PF03769">
    <property type="entry name" value="Attacin_C"/>
    <property type="match status" value="1"/>
</dbReference>
<organism evidence="10 11">
    <name type="scientific">Zophobas morio</name>
    <dbReference type="NCBI Taxonomy" id="2755281"/>
    <lineage>
        <taxon>Eukaryota</taxon>
        <taxon>Metazoa</taxon>
        <taxon>Ecdysozoa</taxon>
        <taxon>Arthropoda</taxon>
        <taxon>Hexapoda</taxon>
        <taxon>Insecta</taxon>
        <taxon>Pterygota</taxon>
        <taxon>Neoptera</taxon>
        <taxon>Endopterygota</taxon>
        <taxon>Coleoptera</taxon>
        <taxon>Polyphaga</taxon>
        <taxon>Cucujiformia</taxon>
        <taxon>Tenebrionidae</taxon>
        <taxon>Zophobas</taxon>
    </lineage>
</organism>
<evidence type="ECO:0000256" key="3">
    <source>
        <dbReference type="ARBA" id="ARBA00022525"/>
    </source>
</evidence>
<gene>
    <name evidence="10" type="ORF">Zmor_024007</name>
</gene>
<evidence type="ECO:0000256" key="1">
    <source>
        <dbReference type="ARBA" id="ARBA00004613"/>
    </source>
</evidence>
<protein>
    <recommendedName>
        <fullName evidence="9">Attacin C-terminal domain-containing protein</fullName>
    </recommendedName>
</protein>
<dbReference type="GO" id="GO:0005576">
    <property type="term" value="C:extracellular region"/>
    <property type="evidence" value="ECO:0007669"/>
    <property type="project" value="UniProtKB-SubCell"/>
</dbReference>
<dbReference type="GO" id="GO:0042742">
    <property type="term" value="P:defense response to bacterium"/>
    <property type="evidence" value="ECO:0007669"/>
    <property type="project" value="UniProtKB-KW"/>
</dbReference>
<evidence type="ECO:0000259" key="9">
    <source>
        <dbReference type="Pfam" id="PF03769"/>
    </source>
</evidence>
<reference evidence="10" key="1">
    <citation type="journal article" date="2023" name="G3 (Bethesda)">
        <title>Whole genome assemblies of Zophobas morio and Tenebrio molitor.</title>
        <authorList>
            <person name="Kaur S."/>
            <person name="Stinson S.A."/>
            <person name="diCenzo G.C."/>
        </authorList>
    </citation>
    <scope>NUCLEOTIDE SEQUENCE</scope>
    <source>
        <strain evidence="10">QUZm001</strain>
    </source>
</reference>
<evidence type="ECO:0000256" key="6">
    <source>
        <dbReference type="ARBA" id="ARBA00022859"/>
    </source>
</evidence>
<sequence length="165" mass="17550">MNKLLVFVFACIAVSSAYVVQVADGQEYYLVPLHRQRRQTTGVDISKGAGGGVRTTLNHQGTIFNNGVHRLDGAASASKEFRPSGPLSVTGQLGYSHIPSGSGLNVGAQHTHRGGTDLSASGNANLWSKGNSRLDAVGTYSRHYGGPWGTGKPDYYGGLQFTHRF</sequence>
<keyword evidence="11" id="KW-1185">Reference proteome</keyword>